<evidence type="ECO:0000256" key="6">
    <source>
        <dbReference type="PIRSR" id="PIRSR624869-2"/>
    </source>
</evidence>
<proteinExistence type="inferred from homology"/>
<keyword evidence="4" id="KW-1015">Disulfide bond</keyword>
<dbReference type="PANTHER" id="PTHR12450:SF22">
    <property type="entry name" value="EXTRACELLULAR SERINE_THREONINE PROTEIN CG31145"/>
    <property type="match status" value="1"/>
</dbReference>
<evidence type="ECO:0000313" key="10">
    <source>
        <dbReference type="EMBL" id="CAG9807718.1"/>
    </source>
</evidence>
<keyword evidence="3" id="KW-0333">Golgi apparatus</keyword>
<dbReference type="EMBL" id="OU895879">
    <property type="protein sequence ID" value="CAG9807718.1"/>
    <property type="molecule type" value="Genomic_DNA"/>
</dbReference>
<feature type="binding site" evidence="7">
    <location>
        <position position="181"/>
    </location>
    <ligand>
        <name>Mn(2+)</name>
        <dbReference type="ChEBI" id="CHEBI:29035"/>
    </ligand>
</feature>
<dbReference type="PANTHER" id="PTHR12450">
    <property type="entry name" value="DENTIN MATRIX PROTEIN 4 PROTEIN FAM20"/>
    <property type="match status" value="1"/>
</dbReference>
<dbReference type="Proteomes" id="UP001153620">
    <property type="component" value="Chromosome 3"/>
</dbReference>
<organism evidence="10 11">
    <name type="scientific">Chironomus riparius</name>
    <dbReference type="NCBI Taxonomy" id="315576"/>
    <lineage>
        <taxon>Eukaryota</taxon>
        <taxon>Metazoa</taxon>
        <taxon>Ecdysozoa</taxon>
        <taxon>Arthropoda</taxon>
        <taxon>Hexapoda</taxon>
        <taxon>Insecta</taxon>
        <taxon>Pterygota</taxon>
        <taxon>Neoptera</taxon>
        <taxon>Endopterygota</taxon>
        <taxon>Diptera</taxon>
        <taxon>Nematocera</taxon>
        <taxon>Chironomoidea</taxon>
        <taxon>Chironomidae</taxon>
        <taxon>Chironominae</taxon>
        <taxon>Chironomus</taxon>
    </lineage>
</organism>
<sequence>MIKIRFILPSVLLLVALCWAYLEEFPRLEMEDTCFGSKHVKIPPTMNDKFADLLAIAQGRVDENSPKNHEKVVIHEKLNSENPTFAELTNFVFRWHSTNLELFQYSISKNEMYPENEKVIKHLLKDLKTLPVYFIEYHEHYTEHFKIFLYLQTETRAIMKPGRAKRDEHAHPNHFYWDDYDRHNAEIAAYHLDRILGFRRAIPHVGRYVNIMEEIYPFAFDELLKTFYVTPGGNNCMTGRCENYCDTNHPTCGNPNIIEASLAASLPTHDNATRDVYKYPWKRSFDKKRQAIWEVDQNYCDTIRNIKPFKSGKRILDIVDLAIMDFLTGNMNRKYYEMFEIFGDDAFIIHSEFGQGFNRPNHDEVSILAPLQQCCTIRSSTLKTLIKYHTGSKKLSAALRDAMSSDPLTPILLDSHLEALDRRVALILETVRNCMKTK</sequence>
<dbReference type="GO" id="GO:0005524">
    <property type="term" value="F:ATP binding"/>
    <property type="evidence" value="ECO:0007669"/>
    <property type="project" value="UniProtKB-KW"/>
</dbReference>
<feature type="signal peptide" evidence="8">
    <location>
        <begin position="1"/>
        <end position="20"/>
    </location>
</feature>
<accession>A0A9N9RZ41</accession>
<gene>
    <name evidence="10" type="ORF">CHIRRI_LOCUS10564</name>
</gene>
<keyword evidence="11" id="KW-1185">Reference proteome</keyword>
<evidence type="ECO:0000256" key="3">
    <source>
        <dbReference type="ARBA" id="ARBA00023034"/>
    </source>
</evidence>
<name>A0A9N9RZ41_9DIPT</name>
<dbReference type="InterPro" id="IPR024869">
    <property type="entry name" value="FAM20"/>
</dbReference>
<protein>
    <recommendedName>
        <fullName evidence="9">FAM20 C-terminal domain-containing protein</fullName>
    </recommendedName>
</protein>
<feature type="chain" id="PRO_5040266436" description="FAM20 C-terminal domain-containing protein" evidence="8">
    <location>
        <begin position="21"/>
        <end position="438"/>
    </location>
</feature>
<keyword evidence="7" id="KW-0479">Metal-binding</keyword>
<comment type="similarity">
    <text evidence="2">Belongs to the FAM20 family.</text>
</comment>
<dbReference type="AlphaFoldDB" id="A0A9N9RZ41"/>
<reference evidence="10" key="1">
    <citation type="submission" date="2022-01" db="EMBL/GenBank/DDBJ databases">
        <authorList>
            <person name="King R."/>
        </authorList>
    </citation>
    <scope>NUCLEOTIDE SEQUENCE</scope>
</reference>
<dbReference type="GO" id="GO:0004674">
    <property type="term" value="F:protein serine/threonine kinase activity"/>
    <property type="evidence" value="ECO:0007669"/>
    <property type="project" value="TreeGrafter"/>
</dbReference>
<keyword evidence="7" id="KW-0464">Manganese</keyword>
<dbReference type="GO" id="GO:0046872">
    <property type="term" value="F:metal ion binding"/>
    <property type="evidence" value="ECO:0007669"/>
    <property type="project" value="UniProtKB-KW"/>
</dbReference>
<keyword evidence="6" id="KW-0547">Nucleotide-binding</keyword>
<feature type="domain" description="FAM20 C-terminal" evidence="9">
    <location>
        <begin position="227"/>
        <end position="437"/>
    </location>
</feature>
<feature type="binding site" evidence="6">
    <location>
        <position position="337"/>
    </location>
    <ligand>
        <name>ATP</name>
        <dbReference type="ChEBI" id="CHEBI:30616"/>
    </ligand>
</feature>
<dbReference type="InterPro" id="IPR009581">
    <property type="entry name" value="FAM20_C"/>
</dbReference>
<evidence type="ECO:0000259" key="9">
    <source>
        <dbReference type="Pfam" id="PF06702"/>
    </source>
</evidence>
<comment type="subcellular location">
    <subcellularLocation>
        <location evidence="1">Golgi apparatus</location>
    </subcellularLocation>
</comment>
<evidence type="ECO:0000256" key="8">
    <source>
        <dbReference type="SAM" id="SignalP"/>
    </source>
</evidence>
<dbReference type="OrthoDB" id="8583677at2759"/>
<dbReference type="GO" id="GO:0005794">
    <property type="term" value="C:Golgi apparatus"/>
    <property type="evidence" value="ECO:0007669"/>
    <property type="project" value="UniProtKB-SubCell"/>
</dbReference>
<feature type="binding site" evidence="6">
    <location>
        <begin position="263"/>
        <end position="266"/>
    </location>
    <ligand>
        <name>ATP</name>
        <dbReference type="ChEBI" id="CHEBI:30616"/>
    </ligand>
</feature>
<evidence type="ECO:0000256" key="5">
    <source>
        <dbReference type="ARBA" id="ARBA00023180"/>
    </source>
</evidence>
<evidence type="ECO:0000256" key="7">
    <source>
        <dbReference type="PIRSR" id="PIRSR624869-3"/>
    </source>
</evidence>
<reference evidence="10" key="2">
    <citation type="submission" date="2022-10" db="EMBL/GenBank/DDBJ databases">
        <authorList>
            <consortium name="ENA_rothamsted_submissions"/>
            <consortium name="culmorum"/>
            <person name="King R."/>
        </authorList>
    </citation>
    <scope>NUCLEOTIDE SEQUENCE</scope>
</reference>
<keyword evidence="8" id="KW-0732">Signal</keyword>
<dbReference type="Pfam" id="PF06702">
    <property type="entry name" value="Fam20C"/>
    <property type="match status" value="1"/>
</dbReference>
<comment type="cofactor">
    <cofactor evidence="7">
        <name>Mn(2+)</name>
        <dbReference type="ChEBI" id="CHEBI:29035"/>
    </cofactor>
</comment>
<evidence type="ECO:0000256" key="2">
    <source>
        <dbReference type="ARBA" id="ARBA00006557"/>
    </source>
</evidence>
<evidence type="ECO:0000256" key="4">
    <source>
        <dbReference type="ARBA" id="ARBA00023157"/>
    </source>
</evidence>
<evidence type="ECO:0000256" key="1">
    <source>
        <dbReference type="ARBA" id="ARBA00004555"/>
    </source>
</evidence>
<feature type="binding site" evidence="6">
    <location>
        <position position="160"/>
    </location>
    <ligand>
        <name>ATP</name>
        <dbReference type="ChEBI" id="CHEBI:30616"/>
    </ligand>
</feature>
<keyword evidence="5" id="KW-0325">Glycoprotein</keyword>
<evidence type="ECO:0000313" key="11">
    <source>
        <dbReference type="Proteomes" id="UP001153620"/>
    </source>
</evidence>
<keyword evidence="6" id="KW-0067">ATP-binding</keyword>